<dbReference type="PROSITE" id="PS52009">
    <property type="entry name" value="GH84"/>
    <property type="match status" value="1"/>
</dbReference>
<keyword evidence="1 3" id="KW-0378">Hydrolase</keyword>
<comment type="similarity">
    <text evidence="3">Belongs to the glycosyl hydrolase 84 family.</text>
</comment>
<dbReference type="SUPFAM" id="SSF55545">
    <property type="entry name" value="beta-N-acetylhexosaminidase-like domain"/>
    <property type="match status" value="1"/>
</dbReference>
<proteinExistence type="inferred from homology"/>
<sequence length="658" mass="70986">MAALTGAVVLLAGCTGGQPGPPPSPGPATTALPPAEIPQVTPQPRELVRLGDDIAVHGRVELVVDPMADRPARDLATRVLRTAGAEDVVVREPGQPAEGVALSVRLGDRGSPTVTKTLQELGFEAPIPMPPEGYVLAGRGGPNPVLVLGASDPAGAYYAVQTLRQLASPGRISGVGVVDHPRMPIRGSIEGFYGSPWTHAERMDQLDFYGDVKLNTYVYAPKDDPYHRERWREPYPPDKLAEVKELIGQAAAHHVKFTFALSPGTSICYSDPRDPQALVGKLQAMYEAGVRDFSVPLDDISYTRWNCAQDEQRYGQPSEGAAGQAQTDLLNHVQREFVATHPDVSPLQMVPTEYSDVDDSPYKTALREGLNPRVLVMWTGDGVIPRRITVSDARKAEQVWGRKVFLWDNYPVNDFDKSVGRLMLGTYAKREPGLGDQLVGDVVNPMNQAAASKVVETGAADFAWNDLDFDQQRAWRAAAEYLAGDRLAGPRPGLTADPAVAESLLVFFDLEHMAPLANGRPWLEPAPALAARTARFHEMWGAGDRAGAVRELRPYAQAIADAPGRIRAGAAPDFVSDAAPWLDATVLWGRSLLAALDGLEARTGGDAPGAEERFRESARLAEQAGRIETIPGETRPHGPVRVADGVLDVFIQQAPGLR</sequence>
<dbReference type="InterPro" id="IPR051822">
    <property type="entry name" value="Glycosyl_Hydrolase_84"/>
</dbReference>
<reference evidence="5 6" key="1">
    <citation type="journal article" date="2019" name="Int. J. Syst. Evol. Microbiol.">
        <title>The Global Catalogue of Microorganisms (GCM) 10K type strain sequencing project: providing services to taxonomists for standard genome sequencing and annotation.</title>
        <authorList>
            <consortium name="The Broad Institute Genomics Platform"/>
            <consortium name="The Broad Institute Genome Sequencing Center for Infectious Disease"/>
            <person name="Wu L."/>
            <person name="Ma J."/>
        </authorList>
    </citation>
    <scope>NUCLEOTIDE SEQUENCE [LARGE SCALE GENOMIC DNA]</scope>
    <source>
        <strain evidence="5 6">JCM 9383</strain>
    </source>
</reference>
<dbReference type="RefSeq" id="WP_344685819.1">
    <property type="nucleotide sequence ID" value="NZ_BAAAUX010000033.1"/>
</dbReference>
<dbReference type="PANTHER" id="PTHR13170:SF16">
    <property type="entry name" value="PROTEIN O-GLCNACASE"/>
    <property type="match status" value="1"/>
</dbReference>
<dbReference type="Proteomes" id="UP001500979">
    <property type="component" value="Unassembled WGS sequence"/>
</dbReference>
<evidence type="ECO:0000256" key="2">
    <source>
        <dbReference type="ARBA" id="ARBA00023295"/>
    </source>
</evidence>
<dbReference type="PANTHER" id="PTHR13170">
    <property type="entry name" value="O-GLCNACASE"/>
    <property type="match status" value="1"/>
</dbReference>
<comment type="caution">
    <text evidence="5">The sequence shown here is derived from an EMBL/GenBank/DDBJ whole genome shotgun (WGS) entry which is preliminary data.</text>
</comment>
<keyword evidence="6" id="KW-1185">Reference proteome</keyword>
<evidence type="ECO:0000313" key="5">
    <source>
        <dbReference type="EMBL" id="GAA2818217.1"/>
    </source>
</evidence>
<dbReference type="EMBL" id="BAAAUX010000033">
    <property type="protein sequence ID" value="GAA2818217.1"/>
    <property type="molecule type" value="Genomic_DNA"/>
</dbReference>
<dbReference type="InterPro" id="IPR011496">
    <property type="entry name" value="O-GlcNAcase_cat"/>
</dbReference>
<evidence type="ECO:0000259" key="4">
    <source>
        <dbReference type="PROSITE" id="PS52009"/>
    </source>
</evidence>
<name>A0ABN3VLZ2_9PSEU</name>
<accession>A0ABN3VLZ2</accession>
<dbReference type="InterPro" id="IPR017853">
    <property type="entry name" value="GH"/>
</dbReference>
<dbReference type="Pfam" id="PF02838">
    <property type="entry name" value="Glyco_hydro_20b"/>
    <property type="match status" value="1"/>
</dbReference>
<evidence type="ECO:0000256" key="3">
    <source>
        <dbReference type="PROSITE-ProRule" id="PRU01353"/>
    </source>
</evidence>
<dbReference type="Pfam" id="PF07555">
    <property type="entry name" value="NAGidase"/>
    <property type="match status" value="1"/>
</dbReference>
<dbReference type="Gene3D" id="3.30.379.10">
    <property type="entry name" value="Chitobiase/beta-hexosaminidase domain 2-like"/>
    <property type="match status" value="1"/>
</dbReference>
<dbReference type="Gene3D" id="3.20.20.80">
    <property type="entry name" value="Glycosidases"/>
    <property type="match status" value="1"/>
</dbReference>
<protein>
    <submittedName>
        <fullName evidence="5">Beta-N-acetylglucosaminidase domain-containing protein</fullName>
    </submittedName>
</protein>
<feature type="domain" description="GH84" evidence="4">
    <location>
        <begin position="184"/>
        <end position="467"/>
    </location>
</feature>
<dbReference type="Gene3D" id="1.20.58.460">
    <property type="entry name" value="Hyaluronidase post-catalytic domain-like"/>
    <property type="match status" value="1"/>
</dbReference>
<feature type="active site" description="Proton donor" evidence="3">
    <location>
        <position position="299"/>
    </location>
</feature>
<evidence type="ECO:0000313" key="6">
    <source>
        <dbReference type="Proteomes" id="UP001500979"/>
    </source>
</evidence>
<gene>
    <name evidence="5" type="ORF">GCM10010470_61980</name>
</gene>
<dbReference type="InterPro" id="IPR015882">
    <property type="entry name" value="HEX_bac_N"/>
</dbReference>
<organism evidence="5 6">
    <name type="scientific">Saccharopolyspora taberi</name>
    <dbReference type="NCBI Taxonomy" id="60895"/>
    <lineage>
        <taxon>Bacteria</taxon>
        <taxon>Bacillati</taxon>
        <taxon>Actinomycetota</taxon>
        <taxon>Actinomycetes</taxon>
        <taxon>Pseudonocardiales</taxon>
        <taxon>Pseudonocardiaceae</taxon>
        <taxon>Saccharopolyspora</taxon>
    </lineage>
</organism>
<evidence type="ECO:0000256" key="1">
    <source>
        <dbReference type="ARBA" id="ARBA00022801"/>
    </source>
</evidence>
<dbReference type="InterPro" id="IPR029018">
    <property type="entry name" value="Hex-like_dom2"/>
</dbReference>
<dbReference type="SUPFAM" id="SSF51445">
    <property type="entry name" value="(Trans)glycosidases"/>
    <property type="match status" value="1"/>
</dbReference>
<keyword evidence="2 3" id="KW-0326">Glycosidase</keyword>